<evidence type="ECO:0000313" key="1">
    <source>
        <dbReference type="EMBL" id="AVF37735.1"/>
    </source>
</evidence>
<evidence type="ECO:0000313" key="2">
    <source>
        <dbReference type="Proteomes" id="UP000239197"/>
    </source>
</evidence>
<name>A0A2L1UXT4_9GAMM</name>
<keyword evidence="1" id="KW-0614">Plasmid</keyword>
<geneLocation type="plasmid" evidence="1 2">
    <name>unnamed1</name>
</geneLocation>
<organism evidence="1 2">
    <name type="scientific">Rahnella sikkimica</name>
    <dbReference type="NCBI Taxonomy" id="1805933"/>
    <lineage>
        <taxon>Bacteria</taxon>
        <taxon>Pseudomonadati</taxon>
        <taxon>Pseudomonadota</taxon>
        <taxon>Gammaproteobacteria</taxon>
        <taxon>Enterobacterales</taxon>
        <taxon>Yersiniaceae</taxon>
        <taxon>Rahnella</taxon>
    </lineage>
</organism>
<accession>A0A2L1UXT4</accession>
<dbReference type="EMBL" id="CP019063">
    <property type="protein sequence ID" value="AVF37735.1"/>
    <property type="molecule type" value="Genomic_DNA"/>
</dbReference>
<reference evidence="2" key="1">
    <citation type="submission" date="2017-01" db="EMBL/GenBank/DDBJ databases">
        <title>Genome sequence of Rouxiella sp. ERMR1:05.</title>
        <authorList>
            <person name="Kumar R."/>
            <person name="Singh D."/>
            <person name="Kumar S."/>
        </authorList>
    </citation>
    <scope>NUCLEOTIDE SEQUENCE [LARGE SCALE GENOMIC DNA]</scope>
    <source>
        <strain evidence="2">ERMR1:05</strain>
        <plasmid evidence="2">unnamed1</plasmid>
    </source>
</reference>
<dbReference type="KEGG" id="rox:BV494_22740"/>
<dbReference type="RefSeq" id="WP_104925072.1">
    <property type="nucleotide sequence ID" value="NZ_CP019063.1"/>
</dbReference>
<dbReference type="AlphaFoldDB" id="A0A2L1UXT4"/>
<sequence>MELVNLEGRSAVVILNESELLVLNAALNEICNGIDVQEFDTRIGSSKECVAGLLGEVGRVLDQIESFN</sequence>
<gene>
    <name evidence="1" type="ORF">BV494_22740</name>
</gene>
<keyword evidence="2" id="KW-1185">Reference proteome</keyword>
<protein>
    <submittedName>
        <fullName evidence="1">Uncharacterized protein</fullName>
    </submittedName>
</protein>
<proteinExistence type="predicted"/>
<dbReference type="OrthoDB" id="9135666at2"/>
<dbReference type="Proteomes" id="UP000239197">
    <property type="component" value="Plasmid unnamed1"/>
</dbReference>